<sequence>MASKGGARRSTVAPVDIDALQSIIDKAVDAKGLCAFKLGDYDKKKVTTAVSAKEFYKISSGEILAGQLKQCILKHAQSHNTSEWKDDLWAGKIASQLVCLLSHVRRLRRDAGKRRQCMQGATGEQRQAIQELVALPAACKKATLPVQGSPASGDGQTCKKAKKTKRSSSVSSSSEAQACKKAKSSSSASLPASQGAEACKKARVFDLQRIKRFLNEVLNPLDYQDQGFPDPDDTRWDQYQTNIIDCKDQFQTNAKPKGGARRSTVAPVDIDALQSIIDKAVDAKGQLKQCILKHAQSHNTSEWKDDLWAGKIASQLVCLLSHVRRLRRDAGKRRQCMQGATGEQRQAIQELVALPAACKKATLPVQGSPASGDGQTCKKAKKTKRSSSVSSSSEAQACKKAKSSSSASLPASQGAEACKKVPKKNLQLREIKKKKKKKNKEKKKKQKQKQQQQKAQGLKEGQQPEQAKKEWKQQKACGHHSVVLELEKVAMEESMTKEKMTQKRGGKGGKESQKGTAGAGGGSKKAAAALTTASEEVAGSQKHKEEWVPWKKGTAKAKGPKRMAKKEGLKEGQAKAAAAPSSGAASSSAQAQGSSQNRRAQSPRVQEKKQKGLKEGWGPDREKPLQEGSRKWRMIKEREKEVWEEEQQVMLERKQLLEEKAAFLQEQAAWLQRQREEETGEVKEEPAEKEKPKQEEDETEEKEKE</sequence>
<organism evidence="2">
    <name type="scientific">Cladocopium goreaui</name>
    <dbReference type="NCBI Taxonomy" id="2562237"/>
    <lineage>
        <taxon>Eukaryota</taxon>
        <taxon>Sar</taxon>
        <taxon>Alveolata</taxon>
        <taxon>Dinophyceae</taxon>
        <taxon>Suessiales</taxon>
        <taxon>Symbiodiniaceae</taxon>
        <taxon>Cladocopium</taxon>
    </lineage>
</organism>
<evidence type="ECO:0000313" key="4">
    <source>
        <dbReference type="Proteomes" id="UP001152797"/>
    </source>
</evidence>
<accession>A0A9P1C3C8</accession>
<feature type="compositionally biased region" description="Basic and acidic residues" evidence="1">
    <location>
        <begin position="485"/>
        <end position="501"/>
    </location>
</feature>
<evidence type="ECO:0000313" key="2">
    <source>
        <dbReference type="EMBL" id="CAI3984286.1"/>
    </source>
</evidence>
<name>A0A9P1C3C8_9DINO</name>
<feature type="region of interest" description="Disordered" evidence="1">
    <location>
        <begin position="363"/>
        <end position="632"/>
    </location>
</feature>
<feature type="compositionally biased region" description="Low complexity" evidence="1">
    <location>
        <begin position="386"/>
        <end position="412"/>
    </location>
</feature>
<protein>
    <submittedName>
        <fullName evidence="2">Uncharacterized protein</fullName>
    </submittedName>
</protein>
<feature type="compositionally biased region" description="Basic and acidic residues" evidence="1">
    <location>
        <begin position="605"/>
        <end position="632"/>
    </location>
</feature>
<evidence type="ECO:0000256" key="1">
    <source>
        <dbReference type="SAM" id="MobiDB-lite"/>
    </source>
</evidence>
<reference evidence="2" key="1">
    <citation type="submission" date="2022-10" db="EMBL/GenBank/DDBJ databases">
        <authorList>
            <person name="Chen Y."/>
            <person name="Dougan E. K."/>
            <person name="Chan C."/>
            <person name="Rhodes N."/>
            <person name="Thang M."/>
        </authorList>
    </citation>
    <scope>NUCLEOTIDE SEQUENCE</scope>
</reference>
<evidence type="ECO:0000313" key="3">
    <source>
        <dbReference type="EMBL" id="CAL1137661.1"/>
    </source>
</evidence>
<keyword evidence="4" id="KW-1185">Reference proteome</keyword>
<proteinExistence type="predicted"/>
<feature type="compositionally biased region" description="Basic residues" evidence="1">
    <location>
        <begin position="553"/>
        <end position="564"/>
    </location>
</feature>
<dbReference type="EMBL" id="CAMXCT020000877">
    <property type="protein sequence ID" value="CAL1137661.1"/>
    <property type="molecule type" value="Genomic_DNA"/>
</dbReference>
<dbReference type="EMBL" id="CAMXCT030000877">
    <property type="protein sequence ID" value="CAL4771598.1"/>
    <property type="molecule type" value="Genomic_DNA"/>
</dbReference>
<reference evidence="3" key="2">
    <citation type="submission" date="2024-04" db="EMBL/GenBank/DDBJ databases">
        <authorList>
            <person name="Chen Y."/>
            <person name="Shah S."/>
            <person name="Dougan E. K."/>
            <person name="Thang M."/>
            <person name="Chan C."/>
        </authorList>
    </citation>
    <scope>NUCLEOTIDE SEQUENCE [LARGE SCALE GENOMIC DNA]</scope>
</reference>
<gene>
    <name evidence="2" type="ORF">C1SCF055_LOCUS11829</name>
</gene>
<comment type="caution">
    <text evidence="2">The sequence shown here is derived from an EMBL/GenBank/DDBJ whole genome shotgun (WGS) entry which is preliminary data.</text>
</comment>
<dbReference type="Proteomes" id="UP001152797">
    <property type="component" value="Unassembled WGS sequence"/>
</dbReference>
<feature type="compositionally biased region" description="Low complexity" evidence="1">
    <location>
        <begin position="167"/>
        <end position="193"/>
    </location>
</feature>
<feature type="compositionally biased region" description="Basic and acidic residues" evidence="1">
    <location>
        <begin position="673"/>
        <end position="694"/>
    </location>
</feature>
<dbReference type="AlphaFoldDB" id="A0A9P1C3C8"/>
<feature type="non-terminal residue" evidence="2">
    <location>
        <position position="705"/>
    </location>
</feature>
<feature type="compositionally biased region" description="Low complexity" evidence="1">
    <location>
        <begin position="449"/>
        <end position="465"/>
    </location>
</feature>
<feature type="region of interest" description="Disordered" evidence="1">
    <location>
        <begin position="672"/>
        <end position="705"/>
    </location>
</feature>
<feature type="region of interest" description="Disordered" evidence="1">
    <location>
        <begin position="144"/>
        <end position="193"/>
    </location>
</feature>
<feature type="compositionally biased region" description="Basic residues" evidence="1">
    <location>
        <begin position="431"/>
        <end position="448"/>
    </location>
</feature>
<dbReference type="EMBL" id="CAMXCT010000877">
    <property type="protein sequence ID" value="CAI3984286.1"/>
    <property type="molecule type" value="Genomic_DNA"/>
</dbReference>
<feature type="compositionally biased region" description="Low complexity" evidence="1">
    <location>
        <begin position="574"/>
        <end position="596"/>
    </location>
</feature>
<feature type="compositionally biased region" description="Low complexity" evidence="1">
    <location>
        <begin position="524"/>
        <end position="533"/>
    </location>
</feature>
<feature type="compositionally biased region" description="Acidic residues" evidence="1">
    <location>
        <begin position="695"/>
        <end position="705"/>
    </location>
</feature>